<reference evidence="7" key="1">
    <citation type="submission" date="2021-01" db="EMBL/GenBank/DDBJ databases">
        <authorList>
            <person name="Corre E."/>
            <person name="Pelletier E."/>
            <person name="Niang G."/>
            <person name="Scheremetjew M."/>
            <person name="Finn R."/>
            <person name="Kale V."/>
            <person name="Holt S."/>
            <person name="Cochrane G."/>
            <person name="Meng A."/>
            <person name="Brown T."/>
            <person name="Cohen L."/>
        </authorList>
    </citation>
    <scope>NUCLEOTIDE SEQUENCE</scope>
    <source>
        <strain evidence="7">SoJaBio B1-5/56/2</strain>
    </source>
</reference>
<evidence type="ECO:0008006" key="8">
    <source>
        <dbReference type="Google" id="ProtNLM"/>
    </source>
</evidence>
<dbReference type="AlphaFoldDB" id="A0A7S4PD74"/>
<dbReference type="FunFam" id="1.20.1050.10:FF:000039">
    <property type="entry name" value="Glutathione S-transferase theta-1"/>
    <property type="match status" value="1"/>
</dbReference>
<keyword evidence="3" id="KW-0808">Transferase</keyword>
<name>A0A7S4PD74_9EUKA</name>
<gene>
    <name evidence="7" type="ORF">NAES01612_LOCUS22282</name>
</gene>
<accession>A0A7S4PD74</accession>
<evidence type="ECO:0000256" key="1">
    <source>
        <dbReference type="ARBA" id="ARBA00004496"/>
    </source>
</evidence>
<dbReference type="Pfam" id="PF00043">
    <property type="entry name" value="GST_C"/>
    <property type="match status" value="1"/>
</dbReference>
<feature type="domain" description="GST N-terminal" evidence="5">
    <location>
        <begin position="3"/>
        <end position="84"/>
    </location>
</feature>
<dbReference type="Pfam" id="PF02798">
    <property type="entry name" value="GST_N"/>
    <property type="match status" value="1"/>
</dbReference>
<dbReference type="GO" id="GO:0004364">
    <property type="term" value="F:glutathione transferase activity"/>
    <property type="evidence" value="ECO:0007669"/>
    <property type="project" value="TreeGrafter"/>
</dbReference>
<dbReference type="PROSITE" id="PS50404">
    <property type="entry name" value="GST_NTER"/>
    <property type="match status" value="1"/>
</dbReference>
<comment type="similarity">
    <text evidence="4">Belongs to the GST superfamily.</text>
</comment>
<dbReference type="SUPFAM" id="SSF52833">
    <property type="entry name" value="Thioredoxin-like"/>
    <property type="match status" value="1"/>
</dbReference>
<feature type="domain" description="GST C-terminal" evidence="6">
    <location>
        <begin position="89"/>
        <end position="226"/>
    </location>
</feature>
<organism evidence="7">
    <name type="scientific">Paramoeba aestuarina</name>
    <dbReference type="NCBI Taxonomy" id="180227"/>
    <lineage>
        <taxon>Eukaryota</taxon>
        <taxon>Amoebozoa</taxon>
        <taxon>Discosea</taxon>
        <taxon>Flabellinia</taxon>
        <taxon>Dactylopodida</taxon>
        <taxon>Paramoebidae</taxon>
        <taxon>Paramoeba</taxon>
    </lineage>
</organism>
<comment type="subcellular location">
    <subcellularLocation>
        <location evidence="1">Cytoplasm</location>
    </subcellularLocation>
</comment>
<evidence type="ECO:0000313" key="7">
    <source>
        <dbReference type="EMBL" id="CAE2331313.1"/>
    </source>
</evidence>
<evidence type="ECO:0000256" key="2">
    <source>
        <dbReference type="ARBA" id="ARBA00022490"/>
    </source>
</evidence>
<dbReference type="InterPro" id="IPR040079">
    <property type="entry name" value="Glutathione_S-Trfase"/>
</dbReference>
<keyword evidence="2" id="KW-0963">Cytoplasm</keyword>
<dbReference type="EMBL" id="HBKR01033984">
    <property type="protein sequence ID" value="CAE2331313.1"/>
    <property type="molecule type" value="Transcribed_RNA"/>
</dbReference>
<dbReference type="InterPro" id="IPR010987">
    <property type="entry name" value="Glutathione-S-Trfase_C-like"/>
</dbReference>
<sequence length="226" mass="25776">MSSKVVIHGHWVSQPCRSVLWAMMNEGVAFDFKKWDPMSGETRSPEFLAMNPAGTIPVMEDNGLFLFESPAIMTYLAQKHHWNKLYPTDLAQRSQVDQYLHWHHGNTRLCSGALFRPVLVGVLTGKSKEEVEAAVAQGQKKVAKVSKVVDQFLAKNNGYIAADHLTIADYMCYCEYDQLEVLNLFEFSKYPHLQKWMGTMKTLPNYEESHKTLMKLASMIQSKSKL</sequence>
<proteinExistence type="inferred from homology"/>
<dbReference type="InterPro" id="IPR004045">
    <property type="entry name" value="Glutathione_S-Trfase_N"/>
</dbReference>
<protein>
    <recommendedName>
        <fullName evidence="8">Glutathione transferase</fullName>
    </recommendedName>
</protein>
<dbReference type="SFLD" id="SFLDS00019">
    <property type="entry name" value="Glutathione_Transferase_(cytos"/>
    <property type="match status" value="1"/>
</dbReference>
<evidence type="ECO:0000256" key="3">
    <source>
        <dbReference type="ARBA" id="ARBA00022679"/>
    </source>
</evidence>
<dbReference type="SUPFAM" id="SSF47616">
    <property type="entry name" value="GST C-terminal domain-like"/>
    <property type="match status" value="1"/>
</dbReference>
<dbReference type="GO" id="GO:0006749">
    <property type="term" value="P:glutathione metabolic process"/>
    <property type="evidence" value="ECO:0007669"/>
    <property type="project" value="TreeGrafter"/>
</dbReference>
<dbReference type="GO" id="GO:0005737">
    <property type="term" value="C:cytoplasm"/>
    <property type="evidence" value="ECO:0007669"/>
    <property type="project" value="UniProtKB-SubCell"/>
</dbReference>
<dbReference type="Gene3D" id="3.40.30.10">
    <property type="entry name" value="Glutaredoxin"/>
    <property type="match status" value="1"/>
</dbReference>
<dbReference type="PANTHER" id="PTHR43917:SF8">
    <property type="entry name" value="GH16740P-RELATED"/>
    <property type="match status" value="1"/>
</dbReference>
<dbReference type="InterPro" id="IPR051369">
    <property type="entry name" value="GST_Theta"/>
</dbReference>
<dbReference type="SFLD" id="SFLDG00358">
    <property type="entry name" value="Main_(cytGST)"/>
    <property type="match status" value="1"/>
</dbReference>
<dbReference type="PROSITE" id="PS50405">
    <property type="entry name" value="GST_CTER"/>
    <property type="match status" value="1"/>
</dbReference>
<dbReference type="InterPro" id="IPR004046">
    <property type="entry name" value="GST_C"/>
</dbReference>
<dbReference type="PANTHER" id="PTHR43917">
    <property type="match status" value="1"/>
</dbReference>
<dbReference type="InterPro" id="IPR036282">
    <property type="entry name" value="Glutathione-S-Trfase_C_sf"/>
</dbReference>
<evidence type="ECO:0000259" key="6">
    <source>
        <dbReference type="PROSITE" id="PS50405"/>
    </source>
</evidence>
<evidence type="ECO:0000259" key="5">
    <source>
        <dbReference type="PROSITE" id="PS50404"/>
    </source>
</evidence>
<dbReference type="Gene3D" id="1.20.1050.10">
    <property type="match status" value="1"/>
</dbReference>
<evidence type="ECO:0000256" key="4">
    <source>
        <dbReference type="RuleBase" id="RU003494"/>
    </source>
</evidence>
<dbReference type="InterPro" id="IPR036249">
    <property type="entry name" value="Thioredoxin-like_sf"/>
</dbReference>